<dbReference type="SUPFAM" id="SSF46785">
    <property type="entry name" value="Winged helix' DNA-binding domain"/>
    <property type="match status" value="1"/>
</dbReference>
<dbReference type="Gene3D" id="1.10.10.10">
    <property type="entry name" value="Winged helix-like DNA-binding domain superfamily/Winged helix DNA-binding domain"/>
    <property type="match status" value="1"/>
</dbReference>
<keyword evidence="3" id="KW-0804">Transcription</keyword>
<keyword evidence="2" id="KW-0238">DNA-binding</keyword>
<evidence type="ECO:0000259" key="4">
    <source>
        <dbReference type="PROSITE" id="PS51118"/>
    </source>
</evidence>
<dbReference type="AlphaFoldDB" id="A0A1I5I1A1"/>
<accession>A0A1I5I1A1</accession>
<protein>
    <submittedName>
        <fullName evidence="5">Transcriptional regulator, HxlR family</fullName>
    </submittedName>
</protein>
<dbReference type="STRING" id="226506.SAMN04488519_10821"/>
<dbReference type="PANTHER" id="PTHR33204">
    <property type="entry name" value="TRANSCRIPTIONAL REGULATOR, MARR FAMILY"/>
    <property type="match status" value="1"/>
</dbReference>
<evidence type="ECO:0000313" key="5">
    <source>
        <dbReference type="EMBL" id="SFO54315.1"/>
    </source>
</evidence>
<evidence type="ECO:0000313" key="6">
    <source>
        <dbReference type="Proteomes" id="UP000199564"/>
    </source>
</evidence>
<organism evidence="5 6">
    <name type="scientific">Algoriphagus ornithinivorans</name>
    <dbReference type="NCBI Taxonomy" id="226506"/>
    <lineage>
        <taxon>Bacteria</taxon>
        <taxon>Pseudomonadati</taxon>
        <taxon>Bacteroidota</taxon>
        <taxon>Cytophagia</taxon>
        <taxon>Cytophagales</taxon>
        <taxon>Cyclobacteriaceae</taxon>
        <taxon>Algoriphagus</taxon>
    </lineage>
</organism>
<gene>
    <name evidence="5" type="ORF">SAMN04488519_10821</name>
</gene>
<sequence>MKALIPDITDKMLSVQLKSLEEDGIVSRKVFPEIPPRVEYELTEHGLTLLPVVESIAKWGRMKVEKEGRVVLDE</sequence>
<dbReference type="PROSITE" id="PS51118">
    <property type="entry name" value="HTH_HXLR"/>
    <property type="match status" value="1"/>
</dbReference>
<feature type="domain" description="HTH hxlR-type" evidence="4">
    <location>
        <begin position="1"/>
        <end position="68"/>
    </location>
</feature>
<name>A0A1I5I1A1_9BACT</name>
<dbReference type="Proteomes" id="UP000199564">
    <property type="component" value="Unassembled WGS sequence"/>
</dbReference>
<dbReference type="Pfam" id="PF01638">
    <property type="entry name" value="HxlR"/>
    <property type="match status" value="1"/>
</dbReference>
<evidence type="ECO:0000256" key="2">
    <source>
        <dbReference type="ARBA" id="ARBA00023125"/>
    </source>
</evidence>
<evidence type="ECO:0000256" key="1">
    <source>
        <dbReference type="ARBA" id="ARBA00023015"/>
    </source>
</evidence>
<dbReference type="InterPro" id="IPR036390">
    <property type="entry name" value="WH_DNA-bd_sf"/>
</dbReference>
<dbReference type="EMBL" id="FOVW01000008">
    <property type="protein sequence ID" value="SFO54315.1"/>
    <property type="molecule type" value="Genomic_DNA"/>
</dbReference>
<dbReference type="GO" id="GO:0003677">
    <property type="term" value="F:DNA binding"/>
    <property type="evidence" value="ECO:0007669"/>
    <property type="project" value="UniProtKB-KW"/>
</dbReference>
<keyword evidence="1" id="KW-0805">Transcription regulation</keyword>
<dbReference type="InterPro" id="IPR002577">
    <property type="entry name" value="HTH_HxlR"/>
</dbReference>
<evidence type="ECO:0000256" key="3">
    <source>
        <dbReference type="ARBA" id="ARBA00023163"/>
    </source>
</evidence>
<proteinExistence type="predicted"/>
<dbReference type="PANTHER" id="PTHR33204:SF38">
    <property type="entry name" value="HTH-TYPE TRANSCRIPTIONAL ACTIVATOR HXLR"/>
    <property type="match status" value="1"/>
</dbReference>
<reference evidence="6" key="1">
    <citation type="submission" date="2016-10" db="EMBL/GenBank/DDBJ databases">
        <authorList>
            <person name="Varghese N."/>
            <person name="Submissions S."/>
        </authorList>
    </citation>
    <scope>NUCLEOTIDE SEQUENCE [LARGE SCALE GENOMIC DNA]</scope>
    <source>
        <strain evidence="6">DSM 15282</strain>
    </source>
</reference>
<keyword evidence="6" id="KW-1185">Reference proteome</keyword>
<dbReference type="InterPro" id="IPR036388">
    <property type="entry name" value="WH-like_DNA-bd_sf"/>
</dbReference>